<evidence type="ECO:0000313" key="2">
    <source>
        <dbReference type="EMBL" id="TPX58749.1"/>
    </source>
</evidence>
<dbReference type="OrthoDB" id="444325at2759"/>
<feature type="compositionally biased region" description="Polar residues" evidence="1">
    <location>
        <begin position="1"/>
        <end position="13"/>
    </location>
</feature>
<sequence length="427" mass="48077">MPSSTIQQDYTTRQDFHPAMNTSISTHTTHSTARSYERSHSHAAAAAWAASPATTSSNDWNRGPITRTQHADTDFLSGMAHPSSVARPSDRDPYNVLSFLDNDNDLDEFDFEDVAFVRVQRPAHIQIPTSFTPSRHTSIDYSIDDSFSPSSSPTRPTLSPTSAPSSRHNSVDFDAGVFETSANSLRKSIIGYYNNNTISEPLSPILSSSPAPLQATGGGTASITPALAVELTKAQMKLSMLKKQKDSIPPNGYVCRLCAIEGHWMENCILYKSNKHPQYNNAARAVALNIITPGSQVVLNSLPVVSQPQVQYTPKFVSSQQPSSLQQHQQQQHMHHQQQLRQQLLQQQQQQQQQQRKQQELQYQQQFQHQQVQQKQMHDYYSQVNHAQQYRQQVFRPNSPESPTFSGSYSFRAATNSRSFEQIWMDN</sequence>
<feature type="region of interest" description="Disordered" evidence="1">
    <location>
        <begin position="316"/>
        <end position="343"/>
    </location>
</feature>
<dbReference type="STRING" id="246404.A0A507E3T1"/>
<feature type="compositionally biased region" description="Low complexity" evidence="1">
    <location>
        <begin position="22"/>
        <end position="32"/>
    </location>
</feature>
<feature type="compositionally biased region" description="Low complexity" evidence="1">
    <location>
        <begin position="142"/>
        <end position="166"/>
    </location>
</feature>
<comment type="caution">
    <text evidence="2">The sequence shown here is derived from an EMBL/GenBank/DDBJ whole genome shotgun (WGS) entry which is preliminary data.</text>
</comment>
<name>A0A507E3T1_9FUNG</name>
<feature type="region of interest" description="Disordered" evidence="1">
    <location>
        <begin position="1"/>
        <end position="39"/>
    </location>
</feature>
<evidence type="ECO:0000256" key="1">
    <source>
        <dbReference type="SAM" id="MobiDB-lite"/>
    </source>
</evidence>
<keyword evidence="3" id="KW-1185">Reference proteome</keyword>
<evidence type="ECO:0000313" key="3">
    <source>
        <dbReference type="Proteomes" id="UP000320333"/>
    </source>
</evidence>
<dbReference type="EMBL" id="QEAP01000731">
    <property type="protein sequence ID" value="TPX58749.1"/>
    <property type="molecule type" value="Genomic_DNA"/>
</dbReference>
<reference evidence="2 3" key="1">
    <citation type="journal article" date="2019" name="Sci. Rep.">
        <title>Comparative genomics of chytrid fungi reveal insights into the obligate biotrophic and pathogenic lifestyle of Synchytrium endobioticum.</title>
        <authorList>
            <person name="van de Vossenberg B.T.L.H."/>
            <person name="Warris S."/>
            <person name="Nguyen H.D.T."/>
            <person name="van Gent-Pelzer M.P.E."/>
            <person name="Joly D.L."/>
            <person name="van de Geest H.C."/>
            <person name="Bonants P.J.M."/>
            <person name="Smith D.S."/>
            <person name="Levesque C.A."/>
            <person name="van der Lee T.A.J."/>
        </authorList>
    </citation>
    <scope>NUCLEOTIDE SEQUENCE [LARGE SCALE GENOMIC DNA]</scope>
    <source>
        <strain evidence="2 3">CBS 675.73</strain>
    </source>
</reference>
<organism evidence="2 3">
    <name type="scientific">Chytriomyces confervae</name>
    <dbReference type="NCBI Taxonomy" id="246404"/>
    <lineage>
        <taxon>Eukaryota</taxon>
        <taxon>Fungi</taxon>
        <taxon>Fungi incertae sedis</taxon>
        <taxon>Chytridiomycota</taxon>
        <taxon>Chytridiomycota incertae sedis</taxon>
        <taxon>Chytridiomycetes</taxon>
        <taxon>Chytridiales</taxon>
        <taxon>Chytriomycetaceae</taxon>
        <taxon>Chytriomyces</taxon>
    </lineage>
</organism>
<accession>A0A507E3T1</accession>
<proteinExistence type="predicted"/>
<dbReference type="Proteomes" id="UP000320333">
    <property type="component" value="Unassembled WGS sequence"/>
</dbReference>
<feature type="compositionally biased region" description="Low complexity" evidence="1">
    <location>
        <begin position="320"/>
        <end position="332"/>
    </location>
</feature>
<protein>
    <submittedName>
        <fullName evidence="2">Uncharacterized protein</fullName>
    </submittedName>
</protein>
<feature type="region of interest" description="Disordered" evidence="1">
    <location>
        <begin position="142"/>
        <end position="170"/>
    </location>
</feature>
<dbReference type="AlphaFoldDB" id="A0A507E3T1"/>
<gene>
    <name evidence="2" type="ORF">CcCBS67573_g09140</name>
</gene>